<evidence type="ECO:0000256" key="1">
    <source>
        <dbReference type="ARBA" id="ARBA00022723"/>
    </source>
</evidence>
<keyword evidence="1" id="KW-0479">Metal-binding</keyword>
<dbReference type="OrthoDB" id="1928184at2759"/>
<organism evidence="7 8">
    <name type="scientific">Lupinus albus</name>
    <name type="common">White lupine</name>
    <name type="synonym">Lupinus termis</name>
    <dbReference type="NCBI Taxonomy" id="3870"/>
    <lineage>
        <taxon>Eukaryota</taxon>
        <taxon>Viridiplantae</taxon>
        <taxon>Streptophyta</taxon>
        <taxon>Embryophyta</taxon>
        <taxon>Tracheophyta</taxon>
        <taxon>Spermatophyta</taxon>
        <taxon>Magnoliopsida</taxon>
        <taxon>eudicotyledons</taxon>
        <taxon>Gunneridae</taxon>
        <taxon>Pentapetalae</taxon>
        <taxon>rosids</taxon>
        <taxon>fabids</taxon>
        <taxon>Fabales</taxon>
        <taxon>Fabaceae</taxon>
        <taxon>Papilionoideae</taxon>
        <taxon>50 kb inversion clade</taxon>
        <taxon>genistoids sensu lato</taxon>
        <taxon>core genistoids</taxon>
        <taxon>Genisteae</taxon>
        <taxon>Lupinus</taxon>
    </lineage>
</organism>
<dbReference type="EMBL" id="WOCE01000004">
    <property type="protein sequence ID" value="KAE9616173.1"/>
    <property type="molecule type" value="Genomic_DNA"/>
</dbReference>
<keyword evidence="8" id="KW-1185">Reference proteome</keyword>
<evidence type="ECO:0000256" key="3">
    <source>
        <dbReference type="SAM" id="MobiDB-lite"/>
    </source>
</evidence>
<dbReference type="Gene3D" id="2.60.120.330">
    <property type="entry name" value="B-lactam Antibiotic, Isopenicillin N Synthase, Chain"/>
    <property type="match status" value="1"/>
</dbReference>
<dbReference type="PANTHER" id="PTHR34945">
    <property type="entry name" value="2-OXOGLUTARATE (2OG) AND FE(II)-DEPENDENT OXYGENASE SUPERFAMILY PROTEIN"/>
    <property type="match status" value="1"/>
</dbReference>
<dbReference type="Proteomes" id="UP000447434">
    <property type="component" value="Chromosome 4"/>
</dbReference>
<protein>
    <submittedName>
        <fullName evidence="7">Putative oxoglutarate/iron-dependent dioxygenase, non-hem dioxygenase domain-containing protein</fullName>
    </submittedName>
</protein>
<feature type="transmembrane region" description="Helical" evidence="4">
    <location>
        <begin position="342"/>
        <end position="362"/>
    </location>
</feature>
<dbReference type="InterPro" id="IPR044861">
    <property type="entry name" value="IPNS-like_FE2OG_OXY"/>
</dbReference>
<dbReference type="GO" id="GO:0051213">
    <property type="term" value="F:dioxygenase activity"/>
    <property type="evidence" value="ECO:0007669"/>
    <property type="project" value="UniProtKB-KW"/>
</dbReference>
<accession>A0A6A4QRL3</accession>
<dbReference type="Pfam" id="PF03171">
    <property type="entry name" value="2OG-FeII_Oxy"/>
    <property type="match status" value="1"/>
</dbReference>
<evidence type="ECO:0000313" key="7">
    <source>
        <dbReference type="EMBL" id="KAE9616173.1"/>
    </source>
</evidence>
<sequence length="366" mass="41430">MLTSQTIPVDFRAPPPSPVASGKTSSLTNDDVLSEFLETSLRVPNLVLPDKIFPKQKNLETPPKVDFVSLCFHEDEAVYDVVSDSMARIGCFQLVNHGIPRELMVLTAESALGIFDVAAEKRAAVMMTEEKAWGFEEEGMGSELSEEFVWCIDEELKLKMEAILPIGYPKFSQKMETLLSRIEKVAEKIDLVMLKKFASDADIIINRGHQLIGSLCCIYKYHNQEDNVTEKWVDSLRYDVIRMLIKGTDYSHSLCLHVCDGSSEFHIYSKKSWLSFRPEESALIITCGDQTQIMSGGHYKHVIGRPLFKGDNKHNTSMAFLYSSQYNKKICQTNRNIGTISLGQQVILAIILNLVYHVLLYVHTFF</sequence>
<dbReference type="SUPFAM" id="SSF51197">
    <property type="entry name" value="Clavaminate synthase-like"/>
    <property type="match status" value="1"/>
</dbReference>
<proteinExistence type="predicted"/>
<keyword evidence="2" id="KW-0408">Iron</keyword>
<dbReference type="AlphaFoldDB" id="A0A6A4QRL3"/>
<dbReference type="InterPro" id="IPR026992">
    <property type="entry name" value="DIOX_N"/>
</dbReference>
<evidence type="ECO:0000256" key="2">
    <source>
        <dbReference type="ARBA" id="ARBA00023004"/>
    </source>
</evidence>
<keyword evidence="4" id="KW-0472">Membrane</keyword>
<keyword evidence="4" id="KW-1133">Transmembrane helix</keyword>
<evidence type="ECO:0000259" key="6">
    <source>
        <dbReference type="Pfam" id="PF14226"/>
    </source>
</evidence>
<evidence type="ECO:0000256" key="4">
    <source>
        <dbReference type="SAM" id="Phobius"/>
    </source>
</evidence>
<dbReference type="Pfam" id="PF14226">
    <property type="entry name" value="DIOX_N"/>
    <property type="match status" value="1"/>
</dbReference>
<evidence type="ECO:0000259" key="5">
    <source>
        <dbReference type="Pfam" id="PF03171"/>
    </source>
</evidence>
<dbReference type="PANTHER" id="PTHR34945:SF8">
    <property type="entry name" value="DOWNSTREAM TARGET OF AGL15-4"/>
    <property type="match status" value="1"/>
</dbReference>
<feature type="domain" description="Isopenicillin N synthase-like Fe(2+) 2OG dioxygenase" evidence="5">
    <location>
        <begin position="244"/>
        <end position="322"/>
    </location>
</feature>
<feature type="domain" description="Non-haem dioxygenase N-terminal" evidence="6">
    <location>
        <begin position="64"/>
        <end position="137"/>
    </location>
</feature>
<dbReference type="GO" id="GO:0046872">
    <property type="term" value="F:metal ion binding"/>
    <property type="evidence" value="ECO:0007669"/>
    <property type="project" value="UniProtKB-KW"/>
</dbReference>
<keyword evidence="7" id="KW-0560">Oxidoreductase</keyword>
<dbReference type="InterPro" id="IPR027443">
    <property type="entry name" value="IPNS-like_sf"/>
</dbReference>
<name>A0A6A4QRL3_LUPAL</name>
<reference evidence="8" key="1">
    <citation type="journal article" date="2020" name="Nat. Commun.">
        <title>Genome sequence of the cluster root forming white lupin.</title>
        <authorList>
            <person name="Hufnagel B."/>
            <person name="Marques A."/>
            <person name="Soriano A."/>
            <person name="Marques L."/>
            <person name="Divol F."/>
            <person name="Doumas P."/>
            <person name="Sallet E."/>
            <person name="Mancinotti D."/>
            <person name="Carrere S."/>
            <person name="Marande W."/>
            <person name="Arribat S."/>
            <person name="Keller J."/>
            <person name="Huneau C."/>
            <person name="Blein T."/>
            <person name="Aime D."/>
            <person name="Laguerre M."/>
            <person name="Taylor J."/>
            <person name="Schubert V."/>
            <person name="Nelson M."/>
            <person name="Geu-Flores F."/>
            <person name="Crespi M."/>
            <person name="Gallardo-Guerrero K."/>
            <person name="Delaux P.-M."/>
            <person name="Salse J."/>
            <person name="Berges H."/>
            <person name="Guyot R."/>
            <person name="Gouzy J."/>
            <person name="Peret B."/>
        </authorList>
    </citation>
    <scope>NUCLEOTIDE SEQUENCE [LARGE SCALE GENOMIC DNA]</scope>
    <source>
        <strain evidence="8">cv. Amiga</strain>
    </source>
</reference>
<evidence type="ECO:0000313" key="8">
    <source>
        <dbReference type="Proteomes" id="UP000447434"/>
    </source>
</evidence>
<keyword evidence="4" id="KW-0812">Transmembrane</keyword>
<feature type="region of interest" description="Disordered" evidence="3">
    <location>
        <begin position="1"/>
        <end position="26"/>
    </location>
</feature>
<gene>
    <name evidence="7" type="ORF">Lalb_Chr04g0262951</name>
</gene>
<keyword evidence="7" id="KW-0223">Dioxygenase</keyword>
<comment type="caution">
    <text evidence="7">The sequence shown here is derived from an EMBL/GenBank/DDBJ whole genome shotgun (WGS) entry which is preliminary data.</text>
</comment>